<evidence type="ECO:0000313" key="2">
    <source>
        <dbReference type="Proteomes" id="UP001372338"/>
    </source>
</evidence>
<comment type="caution">
    <text evidence="1">The sequence shown here is derived from an EMBL/GenBank/DDBJ whole genome shotgun (WGS) entry which is preliminary data.</text>
</comment>
<name>A0AAN9EBK4_CROPI</name>
<evidence type="ECO:0000313" key="1">
    <source>
        <dbReference type="EMBL" id="KAK7246787.1"/>
    </source>
</evidence>
<accession>A0AAN9EBK4</accession>
<sequence>MLLISCKLSFPYAVLYGLHDPLLLFTLKATHFRTGANEGNEGVAVGKERIFKRAKVERKSLMGDIAFGVRLDESIDVEGVERVNVTKDGESINDVA</sequence>
<protein>
    <submittedName>
        <fullName evidence="1">Uncharacterized protein</fullName>
    </submittedName>
</protein>
<reference evidence="1 2" key="1">
    <citation type="submission" date="2024-01" db="EMBL/GenBank/DDBJ databases">
        <title>The genomes of 5 underutilized Papilionoideae crops provide insights into root nodulation and disease resistanc.</title>
        <authorList>
            <person name="Yuan L."/>
        </authorList>
    </citation>
    <scope>NUCLEOTIDE SEQUENCE [LARGE SCALE GENOMIC DNA]</scope>
    <source>
        <strain evidence="1">ZHUSHIDOU_FW_LH</strain>
        <tissue evidence="1">Leaf</tissue>
    </source>
</reference>
<keyword evidence="2" id="KW-1185">Reference proteome</keyword>
<gene>
    <name evidence="1" type="ORF">RIF29_41657</name>
</gene>
<dbReference type="EMBL" id="JAYWIO010000008">
    <property type="protein sequence ID" value="KAK7246787.1"/>
    <property type="molecule type" value="Genomic_DNA"/>
</dbReference>
<proteinExistence type="predicted"/>
<dbReference type="Proteomes" id="UP001372338">
    <property type="component" value="Unassembled WGS sequence"/>
</dbReference>
<organism evidence="1 2">
    <name type="scientific">Crotalaria pallida</name>
    <name type="common">Smooth rattlebox</name>
    <name type="synonym">Crotalaria striata</name>
    <dbReference type="NCBI Taxonomy" id="3830"/>
    <lineage>
        <taxon>Eukaryota</taxon>
        <taxon>Viridiplantae</taxon>
        <taxon>Streptophyta</taxon>
        <taxon>Embryophyta</taxon>
        <taxon>Tracheophyta</taxon>
        <taxon>Spermatophyta</taxon>
        <taxon>Magnoliopsida</taxon>
        <taxon>eudicotyledons</taxon>
        <taxon>Gunneridae</taxon>
        <taxon>Pentapetalae</taxon>
        <taxon>rosids</taxon>
        <taxon>fabids</taxon>
        <taxon>Fabales</taxon>
        <taxon>Fabaceae</taxon>
        <taxon>Papilionoideae</taxon>
        <taxon>50 kb inversion clade</taxon>
        <taxon>genistoids sensu lato</taxon>
        <taxon>core genistoids</taxon>
        <taxon>Crotalarieae</taxon>
        <taxon>Crotalaria</taxon>
    </lineage>
</organism>
<dbReference type="AlphaFoldDB" id="A0AAN9EBK4"/>